<evidence type="ECO:0000256" key="7">
    <source>
        <dbReference type="ARBA" id="ARBA00023136"/>
    </source>
</evidence>
<keyword evidence="8" id="KW-0539">Nucleus</keyword>
<dbReference type="PANTHER" id="PTHR15830">
    <property type="entry name" value="TELOMERE LENGTH REGULATION PROTEIN TEL2 FAMILY MEMBER"/>
    <property type="match status" value="1"/>
</dbReference>
<feature type="compositionally biased region" description="Low complexity" evidence="10">
    <location>
        <begin position="600"/>
        <end position="613"/>
    </location>
</feature>
<dbReference type="InterPro" id="IPR057348">
    <property type="entry name" value="TELO2_ARM"/>
</dbReference>
<comment type="similarity">
    <text evidence="4">Belongs to the TEL2 family.</text>
</comment>
<dbReference type="SUPFAM" id="SSF48371">
    <property type="entry name" value="ARM repeat"/>
    <property type="match status" value="1"/>
</dbReference>
<evidence type="ECO:0000256" key="3">
    <source>
        <dbReference type="ARBA" id="ARBA00004496"/>
    </source>
</evidence>
<feature type="domain" description="TELO2 ARM repeat" evidence="12">
    <location>
        <begin position="291"/>
        <end position="388"/>
    </location>
</feature>
<dbReference type="GO" id="GO:0051879">
    <property type="term" value="F:Hsp90 protein binding"/>
    <property type="evidence" value="ECO:0007669"/>
    <property type="project" value="Ensembl"/>
</dbReference>
<evidence type="ECO:0000256" key="4">
    <source>
        <dbReference type="ARBA" id="ARBA00006133"/>
    </source>
</evidence>
<proteinExistence type="inferred from homology"/>
<dbReference type="GO" id="GO:0051083">
    <property type="term" value="P:'de novo' cotranslational protein folding"/>
    <property type="evidence" value="ECO:0007669"/>
    <property type="project" value="TreeGrafter"/>
</dbReference>
<keyword evidence="7" id="KW-0472">Membrane</keyword>
<dbReference type="GO" id="GO:0016020">
    <property type="term" value="C:membrane"/>
    <property type="evidence" value="ECO:0007669"/>
    <property type="project" value="UniProtKB-SubCell"/>
</dbReference>
<dbReference type="GO" id="GO:0016604">
    <property type="term" value="C:nuclear body"/>
    <property type="evidence" value="ECO:0007669"/>
    <property type="project" value="Ensembl"/>
</dbReference>
<evidence type="ECO:0000256" key="1">
    <source>
        <dbReference type="ARBA" id="ARBA00004123"/>
    </source>
</evidence>
<dbReference type="PANTHER" id="PTHR15830:SF10">
    <property type="entry name" value="TELOMERE LENGTH REGULATION PROTEIN TEL2 HOMOLOG"/>
    <property type="match status" value="1"/>
</dbReference>
<dbReference type="FunFam" id="1.25.40.720:FF:000003">
    <property type="entry name" value="Telomere length regulation protein TEL2 homolog"/>
    <property type="match status" value="1"/>
</dbReference>
<keyword evidence="6" id="KW-0963">Cytoplasm</keyword>
<comment type="subcellular location">
    <subcellularLocation>
        <location evidence="3">Cytoplasm</location>
    </subcellularLocation>
    <subcellularLocation>
        <location evidence="2">Membrane</location>
    </subcellularLocation>
    <subcellularLocation>
        <location evidence="1">Nucleus</location>
    </subcellularLocation>
</comment>
<dbReference type="Pfam" id="PF10193">
    <property type="entry name" value="Telomere_reg-2"/>
    <property type="match status" value="1"/>
</dbReference>
<evidence type="ECO:0000256" key="8">
    <source>
        <dbReference type="ARBA" id="ARBA00023242"/>
    </source>
</evidence>
<evidence type="ECO:0000259" key="11">
    <source>
        <dbReference type="Pfam" id="PF10193"/>
    </source>
</evidence>
<dbReference type="GO" id="GO:0005829">
    <property type="term" value="C:cytosol"/>
    <property type="evidence" value="ECO:0007669"/>
    <property type="project" value="Ensembl"/>
</dbReference>
<dbReference type="InterPro" id="IPR051970">
    <property type="entry name" value="TEL2_Regulation"/>
</dbReference>
<dbReference type="GO" id="GO:0019901">
    <property type="term" value="F:protein kinase binding"/>
    <property type="evidence" value="ECO:0007669"/>
    <property type="project" value="Ensembl"/>
</dbReference>
<dbReference type="InterPro" id="IPR019337">
    <property type="entry name" value="Telomere_length_regulation_dom"/>
</dbReference>
<protein>
    <recommendedName>
        <fullName evidence="5">Telomere length regulation protein TEL2 homolog</fullName>
    </recommendedName>
</protein>
<dbReference type="GO" id="GO:0044877">
    <property type="term" value="F:protein-containing complex binding"/>
    <property type="evidence" value="ECO:0007669"/>
    <property type="project" value="Ensembl"/>
</dbReference>
<dbReference type="GO" id="GO:0060090">
    <property type="term" value="F:molecular adaptor activity"/>
    <property type="evidence" value="ECO:0007669"/>
    <property type="project" value="Ensembl"/>
</dbReference>
<dbReference type="AlphaFoldDB" id="A0A452V891"/>
<dbReference type="FunFam" id="1.25.40.720:FF:000001">
    <property type="entry name" value="Telomere length regulation protein TEL2"/>
    <property type="match status" value="1"/>
</dbReference>
<reference evidence="13" key="1">
    <citation type="submission" date="2019-03" db="UniProtKB">
        <authorList>
            <consortium name="Ensembl"/>
        </authorList>
    </citation>
    <scope>IDENTIFICATION</scope>
</reference>
<gene>
    <name evidence="13" type="primary">TELO2</name>
</gene>
<organism evidence="13">
    <name type="scientific">Ursus maritimus</name>
    <name type="common">Polar bear</name>
    <name type="synonym">Thalarctos maritimus</name>
    <dbReference type="NCBI Taxonomy" id="29073"/>
    <lineage>
        <taxon>Eukaryota</taxon>
        <taxon>Metazoa</taxon>
        <taxon>Chordata</taxon>
        <taxon>Craniata</taxon>
        <taxon>Vertebrata</taxon>
        <taxon>Euteleostomi</taxon>
        <taxon>Mammalia</taxon>
        <taxon>Eutheria</taxon>
        <taxon>Laurasiatheria</taxon>
        <taxon>Carnivora</taxon>
        <taxon>Caniformia</taxon>
        <taxon>Ursidae</taxon>
        <taxon>Ursus</taxon>
    </lineage>
</organism>
<dbReference type="Pfam" id="PF25320">
    <property type="entry name" value="TELO2_ARM"/>
    <property type="match status" value="1"/>
</dbReference>
<dbReference type="GO" id="GO:0050821">
    <property type="term" value="P:protein stabilization"/>
    <property type="evidence" value="ECO:0007669"/>
    <property type="project" value="Ensembl"/>
</dbReference>
<dbReference type="Ensembl" id="ENSUMAT00000035216.1">
    <property type="protein sequence ID" value="ENSUMAP00000029798.1"/>
    <property type="gene ID" value="ENSUMAG00000021492.1"/>
</dbReference>
<evidence type="ECO:0000256" key="5">
    <source>
        <dbReference type="ARBA" id="ARBA00018231"/>
    </source>
</evidence>
<evidence type="ECO:0000256" key="6">
    <source>
        <dbReference type="ARBA" id="ARBA00022490"/>
    </source>
</evidence>
<sequence length="791" mass="86770">MDPGQSAVLPTVREALRTLSSSEDGDCILSTLGSLKRYLGGAESPAPPGEQEEFARRHFSDVLRCLVGRLSPGWLELLPDGQLEDLWASFFLEGPADQAFLVLMESIEGGWDCSVSFLSQVLGKACVHGRQSECFPSREEPQHFLDVSPFFLSAVPSGAVPSHGPGPWRGLAGRPVQPWAVDPELRASVCFPSEEILGVLVPRLTALTRANCLWQRVCWRLVECVPDRAMEALLTGLVEAALGPEVLSRLLGNLVMKSKKAQFVMTRKILFLQYRYSTPMLQSLLGYLAMDSQRRPLLIQVLKELLETWGSSSAIRHASLPQQCYVSKAVLICLAHLGEAELRDSREDLLASLMAGVKSRLDSSLPAVRRLGMTVAEVASTRIHPEGPPLRFQVNKDYTLGHFPGRWLPGASPKGSFFVLQSLAVAPVAAETTDRGSADRGIPQARPEGTGSDLDSDDELVPYDMSGDRELKSGKTPAYVRDCVEALTSSEDWERWEAALRALEGLIIRSPAAAREVSVELAKVLLHLEEKTSVVGFEGLRQRALVAVVVTDPVAEYLTSQFYALNFSLRQRMDILDVLTLAAQELSRPGRLPKTPQCGSPSPASQPSSTQASAWRAVVEERIRSKTRRFTQGSARRGPDASPNEFNLVAGYFFFPLIRHFDRPLVTFDLLGEDQLVLGRLVHTLGALMYLAVNTTVAVAMGKALLEFVWTLRFHGDAYVRRGLLSAVSSILLSVPAERLLADLPDELLEAQPWLADVAEQDPDEDCRVLAVKALLLLEKLKGTLLPLSSS</sequence>
<dbReference type="InterPro" id="IPR016024">
    <property type="entry name" value="ARM-type_fold"/>
</dbReference>
<name>A0A452V891_URSMA</name>
<dbReference type="GO" id="GO:0042162">
    <property type="term" value="F:telomeric DNA binding"/>
    <property type="evidence" value="ECO:0007669"/>
    <property type="project" value="TreeGrafter"/>
</dbReference>
<feature type="region of interest" description="Disordered" evidence="10">
    <location>
        <begin position="590"/>
        <end position="613"/>
    </location>
</feature>
<evidence type="ECO:0000256" key="9">
    <source>
        <dbReference type="ARBA" id="ARBA00053387"/>
    </source>
</evidence>
<comment type="function">
    <text evidence="9">Regulator of the DNA damage response (DDR). Part of the TTT complex that is required to stabilize protein levels of the phosphatidylinositol 3-kinase-related protein kinase (PIKK) family proteins. The TTT complex is involved in the cellular resistance to DNA damage stresses, like ionizing radiation (IR), ultraviolet (UV) and mitomycin C (MMC). Together with the TTT complex and HSP90 may participate in the proper folding of newly synthesized PIKKs. Promotes assembly, stabilizes and maintains the activity of mTORC1 and mTORC2 complexes, which regulate cell growth and survival in response to nutrient and hormonal signals. May be involved in telomere length regulation.</text>
</comment>
<feature type="region of interest" description="Disordered" evidence="10">
    <location>
        <begin position="430"/>
        <end position="458"/>
    </location>
</feature>
<evidence type="ECO:0000256" key="2">
    <source>
        <dbReference type="ARBA" id="ARBA00004370"/>
    </source>
</evidence>
<dbReference type="Gene3D" id="1.25.40.720">
    <property type="entry name" value="Telomere length regulation protein 2, C-terminal domain"/>
    <property type="match status" value="2"/>
</dbReference>
<feature type="domain" description="Telomere length regulation protein conserved" evidence="11">
    <location>
        <begin position="477"/>
        <end position="583"/>
    </location>
</feature>
<evidence type="ECO:0000313" key="13">
    <source>
        <dbReference type="Ensembl" id="ENSUMAP00000029798"/>
    </source>
</evidence>
<dbReference type="GeneTree" id="ENSGT00390000006698"/>
<dbReference type="GO" id="GO:0110078">
    <property type="term" value="C:TTT Hsp90 cochaperone complex"/>
    <property type="evidence" value="ECO:0007669"/>
    <property type="project" value="Ensembl"/>
</dbReference>
<accession>A0A452V891</accession>
<evidence type="ECO:0000256" key="10">
    <source>
        <dbReference type="SAM" id="MobiDB-lite"/>
    </source>
</evidence>
<evidence type="ECO:0000259" key="12">
    <source>
        <dbReference type="Pfam" id="PF25320"/>
    </source>
</evidence>
<dbReference type="InterPro" id="IPR038528">
    <property type="entry name" value="TEL2_C_sf"/>
</dbReference>